<feature type="compositionally biased region" description="Basic and acidic residues" evidence="1">
    <location>
        <begin position="124"/>
        <end position="133"/>
    </location>
</feature>
<dbReference type="AlphaFoldDB" id="A0A1N6JHB9"/>
<reference evidence="3 4" key="1">
    <citation type="submission" date="2016-12" db="EMBL/GenBank/DDBJ databases">
        <authorList>
            <person name="Song W.-J."/>
            <person name="Kurnit D.M."/>
        </authorList>
    </citation>
    <scope>NUCLEOTIDE SEQUENCE [LARGE SCALE GENOMIC DNA]</scope>
    <source>
        <strain evidence="3 4">ATCC 49181</strain>
    </source>
</reference>
<gene>
    <name evidence="3" type="ORF">SAMN02743940_2620</name>
</gene>
<dbReference type="RefSeq" id="WP_028462446.1">
    <property type="nucleotide sequence ID" value="NZ_FSRO01000001.1"/>
</dbReference>
<evidence type="ECO:0008006" key="5">
    <source>
        <dbReference type="Google" id="ProtNLM"/>
    </source>
</evidence>
<organism evidence="3 4">
    <name type="scientific">Nitrosomonas cryotolerans ATCC 49181</name>
    <dbReference type="NCBI Taxonomy" id="1131553"/>
    <lineage>
        <taxon>Bacteria</taxon>
        <taxon>Pseudomonadati</taxon>
        <taxon>Pseudomonadota</taxon>
        <taxon>Betaproteobacteria</taxon>
        <taxon>Nitrosomonadales</taxon>
        <taxon>Nitrosomonadaceae</taxon>
        <taxon>Nitrosomonas</taxon>
    </lineage>
</organism>
<evidence type="ECO:0000313" key="3">
    <source>
        <dbReference type="EMBL" id="SIO43762.1"/>
    </source>
</evidence>
<proteinExistence type="predicted"/>
<dbReference type="Proteomes" id="UP000185062">
    <property type="component" value="Unassembled WGS sequence"/>
</dbReference>
<name>A0A1N6JHB9_9PROT</name>
<feature type="signal peptide" evidence="2">
    <location>
        <begin position="1"/>
        <end position="26"/>
    </location>
</feature>
<evidence type="ECO:0000256" key="2">
    <source>
        <dbReference type="SAM" id="SignalP"/>
    </source>
</evidence>
<accession>A0A1N6JHB9</accession>
<evidence type="ECO:0000256" key="1">
    <source>
        <dbReference type="SAM" id="MobiDB-lite"/>
    </source>
</evidence>
<sequence length="133" mass="14923">MKTGKYSKVLSVLVVLLAFAPMSLFASVQDNSNELDHDILAKQHENSARKMQAQIKEQEDILKNKPRGSYYGRTGQKIKSRVAHRIHQYEKIATAHQDKATYHYKMAAEQSNGQTSAQINGTKGRSDSHHGSL</sequence>
<feature type="compositionally biased region" description="Polar residues" evidence="1">
    <location>
        <begin position="109"/>
        <end position="123"/>
    </location>
</feature>
<feature type="region of interest" description="Disordered" evidence="1">
    <location>
        <begin position="107"/>
        <end position="133"/>
    </location>
</feature>
<protein>
    <recommendedName>
        <fullName evidence="5">Zinc resistance-associated protein</fullName>
    </recommendedName>
</protein>
<dbReference type="EMBL" id="FSRO01000001">
    <property type="protein sequence ID" value="SIO43762.1"/>
    <property type="molecule type" value="Genomic_DNA"/>
</dbReference>
<keyword evidence="2" id="KW-0732">Signal</keyword>
<feature type="chain" id="PRO_5009936774" description="Zinc resistance-associated protein" evidence="2">
    <location>
        <begin position="27"/>
        <end position="133"/>
    </location>
</feature>
<keyword evidence="4" id="KW-1185">Reference proteome</keyword>
<evidence type="ECO:0000313" key="4">
    <source>
        <dbReference type="Proteomes" id="UP000185062"/>
    </source>
</evidence>